<name>A0AAD6YK88_9AGAR</name>
<feature type="region of interest" description="Disordered" evidence="1">
    <location>
        <begin position="61"/>
        <end position="81"/>
    </location>
</feature>
<evidence type="ECO:0000313" key="3">
    <source>
        <dbReference type="Proteomes" id="UP001219525"/>
    </source>
</evidence>
<comment type="caution">
    <text evidence="2">The sequence shown here is derived from an EMBL/GenBank/DDBJ whole genome shotgun (WGS) entry which is preliminary data.</text>
</comment>
<dbReference type="AlphaFoldDB" id="A0AAD6YK88"/>
<proteinExistence type="predicted"/>
<reference evidence="2" key="1">
    <citation type="submission" date="2023-03" db="EMBL/GenBank/DDBJ databases">
        <title>Massive genome expansion in bonnet fungi (Mycena s.s.) driven by repeated elements and novel gene families across ecological guilds.</title>
        <authorList>
            <consortium name="Lawrence Berkeley National Laboratory"/>
            <person name="Harder C.B."/>
            <person name="Miyauchi S."/>
            <person name="Viragh M."/>
            <person name="Kuo A."/>
            <person name="Thoen E."/>
            <person name="Andreopoulos B."/>
            <person name="Lu D."/>
            <person name="Skrede I."/>
            <person name="Drula E."/>
            <person name="Henrissat B."/>
            <person name="Morin E."/>
            <person name="Kohler A."/>
            <person name="Barry K."/>
            <person name="LaButti K."/>
            <person name="Morin E."/>
            <person name="Salamov A."/>
            <person name="Lipzen A."/>
            <person name="Mereny Z."/>
            <person name="Hegedus B."/>
            <person name="Baldrian P."/>
            <person name="Stursova M."/>
            <person name="Weitz H."/>
            <person name="Taylor A."/>
            <person name="Grigoriev I.V."/>
            <person name="Nagy L.G."/>
            <person name="Martin F."/>
            <person name="Kauserud H."/>
        </authorList>
    </citation>
    <scope>NUCLEOTIDE SEQUENCE</scope>
    <source>
        <strain evidence="2">9144</strain>
    </source>
</reference>
<evidence type="ECO:0000256" key="1">
    <source>
        <dbReference type="SAM" id="MobiDB-lite"/>
    </source>
</evidence>
<sequence length="174" mass="19194">MDTSNTATLASENLNPFRVKPFSTSMKPPSAEDADFDNSIFASWARLLWCERCGARGIRKERKLGSNPGDAASHSRARRRSPVLTIARGTTRRSRMCRRCCRARPTAAGQWTVTLHGLSVNRKKVNWPSTMNEALPGKNVVHPDTNMMLPGAILCRGAESDRAADTDAEPRSLI</sequence>
<organism evidence="2 3">
    <name type="scientific">Mycena pura</name>
    <dbReference type="NCBI Taxonomy" id="153505"/>
    <lineage>
        <taxon>Eukaryota</taxon>
        <taxon>Fungi</taxon>
        <taxon>Dikarya</taxon>
        <taxon>Basidiomycota</taxon>
        <taxon>Agaricomycotina</taxon>
        <taxon>Agaricomycetes</taxon>
        <taxon>Agaricomycetidae</taxon>
        <taxon>Agaricales</taxon>
        <taxon>Marasmiineae</taxon>
        <taxon>Mycenaceae</taxon>
        <taxon>Mycena</taxon>
    </lineage>
</organism>
<evidence type="ECO:0000313" key="2">
    <source>
        <dbReference type="EMBL" id="KAJ7221589.1"/>
    </source>
</evidence>
<dbReference type="Proteomes" id="UP001219525">
    <property type="component" value="Unassembled WGS sequence"/>
</dbReference>
<dbReference type="EMBL" id="JARJCW010000008">
    <property type="protein sequence ID" value="KAJ7221589.1"/>
    <property type="molecule type" value="Genomic_DNA"/>
</dbReference>
<accession>A0AAD6YK88</accession>
<protein>
    <submittedName>
        <fullName evidence="2">Uncharacterized protein</fullName>
    </submittedName>
</protein>
<gene>
    <name evidence="2" type="ORF">GGX14DRAFT_388732</name>
</gene>
<keyword evidence="3" id="KW-1185">Reference proteome</keyword>